<protein>
    <submittedName>
        <fullName evidence="1">Phage major capsid protein</fullName>
    </submittedName>
</protein>
<sequence>MPFTVDELENIANSAMDYHWNTPEVRKQTLQDRPLLDALTSAEETFPGGKEYITGGVKGDPTTGIMGFEADDTVNYSNPTGTKRFHYPWKLIHGGIKVTMHELAKDGISISDSATGKGESNHSQREKTVLANIFKEKLWDMSEGIDRDMNEMYWGDGSTDPKLIPGITSFIHNDPTVAGVVGGIDQVANAWWRNRAGIGLTGGTPANQTVVTKLQNEWRQLRRYGGRPNLVLAGSDFLDQIEQELRAKGNYTLEGWTSKGKTDASIADVSFKGVSFKYDPTLDDMSKSKYCYVLDTRHIKPMVLEGENWKNHNPARPENQYVIYRAKTYMGGLICDQRNVHGVYSIA</sequence>
<organism evidence="1 2">
    <name type="scientific">Brucella anthropi</name>
    <name type="common">Ochrobactrum anthropi</name>
    <dbReference type="NCBI Taxonomy" id="529"/>
    <lineage>
        <taxon>Bacteria</taxon>
        <taxon>Pseudomonadati</taxon>
        <taxon>Pseudomonadota</taxon>
        <taxon>Alphaproteobacteria</taxon>
        <taxon>Hyphomicrobiales</taxon>
        <taxon>Brucellaceae</taxon>
        <taxon>Brucella/Ochrobactrum group</taxon>
        <taxon>Brucella</taxon>
    </lineage>
</organism>
<gene>
    <name evidence="1" type="ORF">IH622_13665</name>
</gene>
<dbReference type="EMBL" id="JACZKO010000038">
    <property type="protein sequence ID" value="MBE0561845.1"/>
    <property type="molecule type" value="Genomic_DNA"/>
</dbReference>
<reference evidence="1" key="1">
    <citation type="submission" date="2020-09" db="EMBL/GenBank/DDBJ databases">
        <authorList>
            <person name="Dalcin Martins P."/>
        </authorList>
    </citation>
    <scope>NUCLEOTIDE SEQUENCE</scope>
    <source>
        <strain evidence="1">MAG47</strain>
    </source>
</reference>
<accession>A0A8I0N6B9</accession>
<proteinExistence type="predicted"/>
<comment type="caution">
    <text evidence="1">The sequence shown here is derived from an EMBL/GenBank/DDBJ whole genome shotgun (WGS) entry which is preliminary data.</text>
</comment>
<dbReference type="InterPro" id="IPR049718">
    <property type="entry name" value="AKO59007-like"/>
</dbReference>
<dbReference type="NCBIfam" id="NF033394">
    <property type="entry name" value="capsid_maj_Podo"/>
    <property type="match status" value="1"/>
</dbReference>
<dbReference type="Proteomes" id="UP000642265">
    <property type="component" value="Unassembled WGS sequence"/>
</dbReference>
<name>A0A8I0N6B9_BRUAN</name>
<evidence type="ECO:0000313" key="1">
    <source>
        <dbReference type="EMBL" id="MBE0561845.1"/>
    </source>
</evidence>
<evidence type="ECO:0000313" key="2">
    <source>
        <dbReference type="Proteomes" id="UP000642265"/>
    </source>
</evidence>
<reference evidence="1" key="2">
    <citation type="submission" date="2020-10" db="EMBL/GenBank/DDBJ databases">
        <title>Enrichment of novel Verrucomicrobia, Bacteroidetes and Krumholzibacteria in an oxygen-limited, methane- and iron-fed bioreactor inoculated with Bothnian Sea sediments.</title>
        <authorList>
            <person name="Martins P.D."/>
            <person name="de Jong A."/>
            <person name="Lenstra W.K."/>
            <person name="van Helmond N.A.G.M."/>
            <person name="Slomp C.P."/>
            <person name="Jetten M.S.M."/>
            <person name="Welte C.U."/>
            <person name="Rasigraf O."/>
        </authorList>
    </citation>
    <scope>NUCLEOTIDE SEQUENCE</scope>
    <source>
        <strain evidence="1">MAG47</strain>
    </source>
</reference>
<dbReference type="AlphaFoldDB" id="A0A8I0N6B9"/>